<reference evidence="2 3" key="1">
    <citation type="submission" date="2024-08" db="EMBL/GenBank/DDBJ databases">
        <authorList>
            <person name="Ishaq N."/>
        </authorList>
    </citation>
    <scope>NUCLEOTIDE SEQUENCE [LARGE SCALE GENOMIC DNA]</scope>
    <source>
        <strain evidence="2 3">JCM 30400</strain>
    </source>
</reference>
<organism evidence="2 3">
    <name type="scientific">Microbulbifer echini</name>
    <dbReference type="NCBI Taxonomy" id="1529067"/>
    <lineage>
        <taxon>Bacteria</taxon>
        <taxon>Pseudomonadati</taxon>
        <taxon>Pseudomonadota</taxon>
        <taxon>Gammaproteobacteria</taxon>
        <taxon>Cellvibrionales</taxon>
        <taxon>Microbulbiferaceae</taxon>
        <taxon>Microbulbifer</taxon>
    </lineage>
</organism>
<evidence type="ECO:0000313" key="2">
    <source>
        <dbReference type="EMBL" id="MFA0791936.1"/>
    </source>
</evidence>
<name>A0ABV4NSM3_9GAMM</name>
<proteinExistence type="predicted"/>
<dbReference type="SUPFAM" id="SSF47226">
    <property type="entry name" value="Histidine-containing phosphotransfer domain, HPT domain"/>
    <property type="match status" value="2"/>
</dbReference>
<dbReference type="InterPro" id="IPR058661">
    <property type="entry name" value="FimL_2nd"/>
</dbReference>
<evidence type="ECO:0000259" key="1">
    <source>
        <dbReference type="Pfam" id="PF26379"/>
    </source>
</evidence>
<dbReference type="RefSeq" id="WP_299583339.1">
    <property type="nucleotide sequence ID" value="NZ_JBGMEL010000016.1"/>
</dbReference>
<sequence>MVQAKSELRKINITSVNVVKDELVVAIDSAAAHLDKFAADTTRKQSLEECLAALRQVSGVLQMVQLHAGELLTQEKIAALTEVLEQRQQPTEELMEALGTAFYVLGRYLDFVQNRAIARPELLIPFINNLRAARSQPPVPESHFFRCNLSASIPGMGASAVMSEDLRSFVRRFRHMYQVGLLALLRGKPRGPAFTMMARALERIASITTGRPNGRLWVVAGAALGGMAAGEMRISRSRVMVFSMFDRWLRALQKECDTALDQPAPPILLKECIYWLALSRPNAGGAKLLSAFSAEALEYTEDELERERTSLGGPGATAISAVANALDEELSGVRRMLDNIEMIGVSDIDENDGLASTLQRVAGTLQMLNFKRIGESLRNAVAEYQSAAGAGGSVADAALQKLTGQVLMVDSTVRALKQSTSIDLDEYGHADIAFEHSQLAEAEVAVLKEAEAGLALIKRALAAYADSGFDHGHIRNVSTTLNSVRGGLIVLNLRRAAAVVEGLLSFVETVVDRHDAAPEVEQLLDIFADAIISLEYYLGEVKLHRQADVQSLNLAVESLAALGCPVEVA</sequence>
<dbReference type="Pfam" id="PF26379">
    <property type="entry name" value="FimL_2nd"/>
    <property type="match status" value="1"/>
</dbReference>
<dbReference type="EMBL" id="JBGMEL010000016">
    <property type="protein sequence ID" value="MFA0791936.1"/>
    <property type="molecule type" value="Genomic_DNA"/>
</dbReference>
<protein>
    <recommendedName>
        <fullName evidence="1">Scaffold protein FimL second domain-containing protein</fullName>
    </recommendedName>
</protein>
<dbReference type="InterPro" id="IPR036641">
    <property type="entry name" value="HPT_dom_sf"/>
</dbReference>
<dbReference type="Proteomes" id="UP001569414">
    <property type="component" value="Unassembled WGS sequence"/>
</dbReference>
<gene>
    <name evidence="2" type="ORF">ACCI51_15410</name>
</gene>
<keyword evidence="3" id="KW-1185">Reference proteome</keyword>
<evidence type="ECO:0000313" key="3">
    <source>
        <dbReference type="Proteomes" id="UP001569414"/>
    </source>
</evidence>
<comment type="caution">
    <text evidence="2">The sequence shown here is derived from an EMBL/GenBank/DDBJ whole genome shotgun (WGS) entry which is preliminary data.</text>
</comment>
<accession>A0ABV4NSM3</accession>
<feature type="domain" description="Scaffold protein FimL second" evidence="1">
    <location>
        <begin position="164"/>
        <end position="302"/>
    </location>
</feature>